<evidence type="ECO:0000256" key="16">
    <source>
        <dbReference type="RuleBase" id="RU369042"/>
    </source>
</evidence>
<dbReference type="SUPFAM" id="SSF52980">
    <property type="entry name" value="Restriction endonuclease-like"/>
    <property type="match status" value="1"/>
</dbReference>
<comment type="subcellular location">
    <subcellularLocation>
        <location evidence="2 16">Nucleus</location>
    </subcellularLocation>
</comment>
<evidence type="ECO:0000313" key="19">
    <source>
        <dbReference type="EMBL" id="KAJ2678538.1"/>
    </source>
</evidence>
<dbReference type="AlphaFoldDB" id="A0A9W8KZJ1"/>
<dbReference type="InterPro" id="IPR010996">
    <property type="entry name" value="HHH_MUS81"/>
</dbReference>
<feature type="domain" description="ERCC4" evidence="18">
    <location>
        <begin position="325"/>
        <end position="427"/>
    </location>
</feature>
<comment type="caution">
    <text evidence="19">The sequence shown here is derived from an EMBL/GenBank/DDBJ whole genome shotgun (WGS) entry which is preliminary data.</text>
</comment>
<dbReference type="SUPFAM" id="SSF47802">
    <property type="entry name" value="DNA polymerase beta, N-terminal domain-like"/>
    <property type="match status" value="1"/>
</dbReference>
<organism evidence="19 20">
    <name type="scientific">Coemansia spiralis</name>
    <dbReference type="NCBI Taxonomy" id="417178"/>
    <lineage>
        <taxon>Eukaryota</taxon>
        <taxon>Fungi</taxon>
        <taxon>Fungi incertae sedis</taxon>
        <taxon>Zoopagomycota</taxon>
        <taxon>Kickxellomycotina</taxon>
        <taxon>Kickxellomycetes</taxon>
        <taxon>Kickxellales</taxon>
        <taxon>Kickxellaceae</taxon>
        <taxon>Coemansia</taxon>
    </lineage>
</organism>
<dbReference type="PANTHER" id="PTHR13451">
    <property type="entry name" value="CLASS II CROSSOVER JUNCTION ENDONUCLEASE MUS81"/>
    <property type="match status" value="1"/>
</dbReference>
<dbReference type="FunFam" id="1.10.150.110:FF:000001">
    <property type="entry name" value="Putative Crossover junction endonuclease MUS81"/>
    <property type="match status" value="1"/>
</dbReference>
<evidence type="ECO:0000256" key="13">
    <source>
        <dbReference type="ARBA" id="ARBA00023242"/>
    </source>
</evidence>
<keyword evidence="11 16" id="KW-0233">DNA recombination</keyword>
<dbReference type="GO" id="GO:0046872">
    <property type="term" value="F:metal ion binding"/>
    <property type="evidence" value="ECO:0007669"/>
    <property type="project" value="UniProtKB-UniRule"/>
</dbReference>
<dbReference type="InterPro" id="IPR042530">
    <property type="entry name" value="EME1/EME2_C"/>
</dbReference>
<dbReference type="OrthoDB" id="5963188at2759"/>
<evidence type="ECO:0000256" key="1">
    <source>
        <dbReference type="ARBA" id="ARBA00001946"/>
    </source>
</evidence>
<dbReference type="Pfam" id="PF21136">
    <property type="entry name" value="WHD_MUS81"/>
    <property type="match status" value="1"/>
</dbReference>
<dbReference type="Proteomes" id="UP001151518">
    <property type="component" value="Unassembled WGS sequence"/>
</dbReference>
<dbReference type="InterPro" id="IPR033309">
    <property type="entry name" value="Mus81"/>
</dbReference>
<dbReference type="Gene3D" id="1.10.10.10">
    <property type="entry name" value="Winged helix-like DNA-binding domain superfamily/Winged helix DNA-binding domain"/>
    <property type="match status" value="1"/>
</dbReference>
<dbReference type="GO" id="GO:0006308">
    <property type="term" value="P:DNA catabolic process"/>
    <property type="evidence" value="ECO:0007669"/>
    <property type="project" value="UniProtKB-UniRule"/>
</dbReference>
<evidence type="ECO:0000256" key="2">
    <source>
        <dbReference type="ARBA" id="ARBA00004123"/>
    </source>
</evidence>
<accession>A0A9W8KZJ1</accession>
<dbReference type="CDD" id="cd21036">
    <property type="entry name" value="WH_MUS81"/>
    <property type="match status" value="1"/>
</dbReference>
<dbReference type="GO" id="GO:0000712">
    <property type="term" value="P:resolution of meiotic recombination intermediates"/>
    <property type="evidence" value="ECO:0007669"/>
    <property type="project" value="TreeGrafter"/>
</dbReference>
<evidence type="ECO:0000256" key="4">
    <source>
        <dbReference type="ARBA" id="ARBA00017114"/>
    </source>
</evidence>
<evidence type="ECO:0000256" key="11">
    <source>
        <dbReference type="ARBA" id="ARBA00023172"/>
    </source>
</evidence>
<dbReference type="Gene3D" id="1.10.150.110">
    <property type="entry name" value="DNA polymerase beta, N-terminal domain-like"/>
    <property type="match status" value="1"/>
</dbReference>
<dbReference type="InterPro" id="IPR011335">
    <property type="entry name" value="Restrct_endonuc-II-like"/>
</dbReference>
<evidence type="ECO:0000256" key="10">
    <source>
        <dbReference type="ARBA" id="ARBA00022842"/>
    </source>
</evidence>
<keyword evidence="13 16" id="KW-0539">Nucleus</keyword>
<comment type="similarity">
    <text evidence="3 16">Belongs to the XPF family.</text>
</comment>
<keyword evidence="10 16" id="KW-0460">Magnesium</keyword>
<dbReference type="InterPro" id="IPR006166">
    <property type="entry name" value="ERCC4_domain"/>
</dbReference>
<dbReference type="Pfam" id="PF02732">
    <property type="entry name" value="ERCC4"/>
    <property type="match status" value="1"/>
</dbReference>
<sequence>MLLTINFIPMSESEIECANPLFLKWVNEWYQDACRRNAKTQFTLKKALKSLQRYPLRIENAQEAMQLEGIGQGIADRLAKKLASWQKENGIVVPQQQEEQTEGTGNNVANPKRRTPRMYVPRYRTGAFALLIGLYKAHCLYGQDYYVPRSELIPLCEQYTDTPFHVAGSSTGRGGNSVQHTAWSGIKTLESKSLVERQSGVKFCITEEGLRIAEKVVELLRTRNELPDEDNRVFTEYESRNDQESDAISNEFSDRLELASEGSLSGLSESSKFDRPLMRPLLNRAPSSSARASSNGFSRQSSLADIADIELADLILYPKADYDIILIVDSREVHSPADRALIQKELEDHGVHTEIRPLTVGDYLWIARTKATSANRHLPDIVLDYVVERKRMDDLCASIKDGRYREQHSRIHGTGFTNVFYVVEGTNPEAVSRLGENAVNTALSRIQVHHGFHLKRPPTYEATLRLLRQTTGVLQATLGDVYAIPNQFVGQKEFAQTKKSIRSRFPNSSLAMSFEAYDVVSNKSGTLCVGEIYLRMLMTMRGVSADKALTIARRHQTLEQLLKALKAQSGRKELEEIVVDGTCRKIGPALAKRIAEFWTLDAFD</sequence>
<proteinExistence type="inferred from homology"/>
<dbReference type="GO" id="GO:0008821">
    <property type="term" value="F:crossover junction DNA endonuclease activity"/>
    <property type="evidence" value="ECO:0007669"/>
    <property type="project" value="UniProtKB-UniRule"/>
</dbReference>
<evidence type="ECO:0000256" key="15">
    <source>
        <dbReference type="ARBA" id="ARBA00058015"/>
    </source>
</evidence>
<dbReference type="InterPro" id="IPR027421">
    <property type="entry name" value="DNA_pol_lamdba_lyase_dom_sf"/>
</dbReference>
<dbReference type="PANTHER" id="PTHR13451:SF0">
    <property type="entry name" value="CROSSOVER JUNCTION ENDONUCLEASE MUS81"/>
    <property type="match status" value="1"/>
</dbReference>
<gene>
    <name evidence="19" type="primary">MUS81</name>
    <name evidence="19" type="ORF">GGI25_002332</name>
</gene>
<keyword evidence="14" id="KW-0469">Meiosis</keyword>
<evidence type="ECO:0000256" key="8">
    <source>
        <dbReference type="ARBA" id="ARBA00022763"/>
    </source>
</evidence>
<evidence type="ECO:0000256" key="3">
    <source>
        <dbReference type="ARBA" id="ARBA00010015"/>
    </source>
</evidence>
<dbReference type="Gene3D" id="1.10.150.670">
    <property type="entry name" value="Crossover junction endonuclease EME1, DNA-binding domain"/>
    <property type="match status" value="1"/>
</dbReference>
<dbReference type="InterPro" id="IPR036388">
    <property type="entry name" value="WH-like_DNA-bd_sf"/>
</dbReference>
<dbReference type="Pfam" id="PF14716">
    <property type="entry name" value="HHH_8"/>
    <property type="match status" value="1"/>
</dbReference>
<dbReference type="InterPro" id="IPR047416">
    <property type="entry name" value="XPF_nuclease_Mus81"/>
</dbReference>
<evidence type="ECO:0000256" key="12">
    <source>
        <dbReference type="ARBA" id="ARBA00023204"/>
    </source>
</evidence>
<evidence type="ECO:0000259" key="18">
    <source>
        <dbReference type="SMART" id="SM00891"/>
    </source>
</evidence>
<keyword evidence="8 16" id="KW-0227">DNA damage</keyword>
<dbReference type="GO" id="GO:0005634">
    <property type="term" value="C:nucleus"/>
    <property type="evidence" value="ECO:0007669"/>
    <property type="project" value="UniProtKB-SubCell"/>
</dbReference>
<evidence type="ECO:0000256" key="14">
    <source>
        <dbReference type="ARBA" id="ARBA00023254"/>
    </source>
</evidence>
<dbReference type="GO" id="GO:0031573">
    <property type="term" value="P:mitotic intra-S DNA damage checkpoint signaling"/>
    <property type="evidence" value="ECO:0007669"/>
    <property type="project" value="TreeGrafter"/>
</dbReference>
<evidence type="ECO:0000256" key="5">
    <source>
        <dbReference type="ARBA" id="ARBA00022722"/>
    </source>
</evidence>
<dbReference type="EMBL" id="JANBTW010000020">
    <property type="protein sequence ID" value="KAJ2678538.1"/>
    <property type="molecule type" value="Genomic_DNA"/>
</dbReference>
<dbReference type="GO" id="GO:0003677">
    <property type="term" value="F:DNA binding"/>
    <property type="evidence" value="ECO:0007669"/>
    <property type="project" value="UniProtKB-UniRule"/>
</dbReference>
<dbReference type="SMART" id="SM00891">
    <property type="entry name" value="ERCC4"/>
    <property type="match status" value="1"/>
</dbReference>
<evidence type="ECO:0000256" key="6">
    <source>
        <dbReference type="ARBA" id="ARBA00022723"/>
    </source>
</evidence>
<comment type="subunit">
    <text evidence="16">Interacts with EME1.</text>
</comment>
<dbReference type="EC" id="3.1.22.-" evidence="16"/>
<name>A0A9W8KZJ1_9FUNG</name>
<keyword evidence="9 16" id="KW-0378">Hydrolase</keyword>
<dbReference type="GO" id="GO:0048476">
    <property type="term" value="C:Holliday junction resolvase complex"/>
    <property type="evidence" value="ECO:0007669"/>
    <property type="project" value="UniProtKB-UniRule"/>
</dbReference>
<protein>
    <recommendedName>
        <fullName evidence="4 16">Crossover junction endonuclease MUS81</fullName>
        <ecNumber evidence="16">3.1.22.-</ecNumber>
    </recommendedName>
</protein>
<dbReference type="InterPro" id="IPR047417">
    <property type="entry name" value="WHD_MUS81"/>
</dbReference>
<dbReference type="FunFam" id="3.40.50.10130:FF:000005">
    <property type="entry name" value="crossover junction endonuclease MUS81 isoform X1"/>
    <property type="match status" value="1"/>
</dbReference>
<comment type="function">
    <text evidence="15 16">Interacts with EME1 to form a DNA structure-specific endonuclease with substrate preference for branched DNA structures with a 5'-end at the branch nick. Typical substrates include 3'-flap structures, D-loops, replication forks and nicked Holliday junctions. May be required in mitosis for the processing of stalled or collapsed replication fork intermediates. May be required in meiosis for the repair of meiosis-specific double strand breaks subsequent to single-end invasion (SEI).</text>
</comment>
<evidence type="ECO:0000313" key="20">
    <source>
        <dbReference type="Proteomes" id="UP001151518"/>
    </source>
</evidence>
<keyword evidence="5 16" id="KW-0540">Nuclease</keyword>
<dbReference type="GO" id="GO:0031297">
    <property type="term" value="P:replication fork processing"/>
    <property type="evidence" value="ECO:0007669"/>
    <property type="project" value="UniProtKB-ARBA"/>
</dbReference>
<dbReference type="GO" id="GO:0000727">
    <property type="term" value="P:double-strand break repair via break-induced replication"/>
    <property type="evidence" value="ECO:0007669"/>
    <property type="project" value="UniProtKB-UniRule"/>
</dbReference>
<reference evidence="19" key="1">
    <citation type="submission" date="2022-07" db="EMBL/GenBank/DDBJ databases">
        <title>Phylogenomic reconstructions and comparative analyses of Kickxellomycotina fungi.</title>
        <authorList>
            <person name="Reynolds N.K."/>
            <person name="Stajich J.E."/>
            <person name="Barry K."/>
            <person name="Grigoriev I.V."/>
            <person name="Crous P."/>
            <person name="Smith M.E."/>
        </authorList>
    </citation>
    <scope>NUCLEOTIDE SEQUENCE</scope>
    <source>
        <strain evidence="19">NRRL 3115</strain>
    </source>
</reference>
<evidence type="ECO:0000256" key="17">
    <source>
        <dbReference type="SAM" id="MobiDB-lite"/>
    </source>
</evidence>
<feature type="compositionally biased region" description="Low complexity" evidence="17">
    <location>
        <begin position="95"/>
        <end position="105"/>
    </location>
</feature>
<evidence type="ECO:0000256" key="9">
    <source>
        <dbReference type="ARBA" id="ARBA00022801"/>
    </source>
</evidence>
<comment type="cofactor">
    <cofactor evidence="1 16">
        <name>Mg(2+)</name>
        <dbReference type="ChEBI" id="CHEBI:18420"/>
    </cofactor>
</comment>
<feature type="region of interest" description="Disordered" evidence="17">
    <location>
        <begin position="94"/>
        <end position="113"/>
    </location>
</feature>
<keyword evidence="12 16" id="KW-0234">DNA repair</keyword>
<dbReference type="Gene3D" id="3.40.50.10130">
    <property type="match status" value="1"/>
</dbReference>
<dbReference type="GO" id="GO:0048257">
    <property type="term" value="F:3'-flap endonuclease activity"/>
    <property type="evidence" value="ECO:0007669"/>
    <property type="project" value="TreeGrafter"/>
</dbReference>
<dbReference type="CDD" id="cd20074">
    <property type="entry name" value="XPF_nuclease_Mus81"/>
    <property type="match status" value="1"/>
</dbReference>
<keyword evidence="7 16" id="KW-0255">Endonuclease</keyword>
<evidence type="ECO:0000256" key="7">
    <source>
        <dbReference type="ARBA" id="ARBA00022759"/>
    </source>
</evidence>
<keyword evidence="6 16" id="KW-0479">Metal-binding</keyword>